<dbReference type="GO" id="GO:0016020">
    <property type="term" value="C:membrane"/>
    <property type="evidence" value="ECO:0007669"/>
    <property type="project" value="UniProtKB-SubCell"/>
</dbReference>
<organism evidence="6 7">
    <name type="scientific">Novacetimonas maltaceti</name>
    <dbReference type="NCBI Taxonomy" id="1203393"/>
    <lineage>
        <taxon>Bacteria</taxon>
        <taxon>Pseudomonadati</taxon>
        <taxon>Pseudomonadota</taxon>
        <taxon>Alphaproteobacteria</taxon>
        <taxon>Acetobacterales</taxon>
        <taxon>Acetobacteraceae</taxon>
        <taxon>Novacetimonas</taxon>
    </lineage>
</organism>
<proteinExistence type="predicted"/>
<evidence type="ECO:0000256" key="5">
    <source>
        <dbReference type="SAM" id="Phobius"/>
    </source>
</evidence>
<dbReference type="PANTHER" id="PTHR20855">
    <property type="entry name" value="ADIPOR/PROGESTIN RECEPTOR-RELATED"/>
    <property type="match status" value="1"/>
</dbReference>
<comment type="subcellular location">
    <subcellularLocation>
        <location evidence="1">Membrane</location>
        <topology evidence="1">Multi-pass membrane protein</topology>
    </subcellularLocation>
</comment>
<sequence length="245" mass="27121">MPLRPFHSCTAWLTRSRTGRLCDITARMTAKARFPSYTLLERIADLAVHVVGVVIMVAGAAWLGASVPHDASWAARQSVFLYGTCLILVCICSAAYNFCPACRLKGGLQRVDQAMIFVAIASTYTPFIIIGGRGGLSLGFCGLLWGAALAGMCMKLFWFEKSQKYPVFPYLAVAWMFFLCPDPVFWHLPFQVVALIILGLVFYCIGTVFYNHEDLPFSNALWHVMVVCGASTHIYAARRMIDTIA</sequence>
<evidence type="ECO:0000256" key="1">
    <source>
        <dbReference type="ARBA" id="ARBA00004141"/>
    </source>
</evidence>
<keyword evidence="3 5" id="KW-1133">Transmembrane helix</keyword>
<evidence type="ECO:0000256" key="4">
    <source>
        <dbReference type="ARBA" id="ARBA00023136"/>
    </source>
</evidence>
<dbReference type="Pfam" id="PF03006">
    <property type="entry name" value="HlyIII"/>
    <property type="match status" value="1"/>
</dbReference>
<feature type="transmembrane region" description="Helical" evidence="5">
    <location>
        <begin position="111"/>
        <end position="130"/>
    </location>
</feature>
<feature type="transmembrane region" description="Helical" evidence="5">
    <location>
        <begin position="79"/>
        <end position="99"/>
    </location>
</feature>
<reference evidence="6 7" key="1">
    <citation type="submission" date="2018-01" db="EMBL/GenBank/DDBJ databases">
        <title>Draft Genome Sequence of Komagataeibacter maltaceti LMG 1529, a Vinegar Producing Acetic Acid Bacterium Isolated from Malt Vinegar Brewery Acetifiers.</title>
        <authorList>
            <person name="Zhang Q."/>
            <person name="Hollensteiner J."/>
            <person name="Poehlein A."/>
            <person name="Daniel R."/>
        </authorList>
    </citation>
    <scope>NUCLEOTIDE SEQUENCE [LARGE SCALE GENOMIC DNA]</scope>
    <source>
        <strain evidence="6 7">LMG 1529</strain>
    </source>
</reference>
<dbReference type="InterPro" id="IPR004254">
    <property type="entry name" value="AdipoR/HlyIII-related"/>
</dbReference>
<comment type="caution">
    <text evidence="6">The sequence shown here is derived from an EMBL/GenBank/DDBJ whole genome shotgun (WGS) entry which is preliminary data.</text>
</comment>
<dbReference type="PANTHER" id="PTHR20855:SF3">
    <property type="entry name" value="LD03007P"/>
    <property type="match status" value="1"/>
</dbReference>
<dbReference type="AlphaFoldDB" id="A0A2S3W5X3"/>
<evidence type="ECO:0000313" key="7">
    <source>
        <dbReference type="Proteomes" id="UP000237344"/>
    </source>
</evidence>
<evidence type="ECO:0000256" key="2">
    <source>
        <dbReference type="ARBA" id="ARBA00022692"/>
    </source>
</evidence>
<evidence type="ECO:0000313" key="6">
    <source>
        <dbReference type="EMBL" id="POF64286.1"/>
    </source>
</evidence>
<dbReference type="Proteomes" id="UP000237344">
    <property type="component" value="Unassembled WGS sequence"/>
</dbReference>
<keyword evidence="7" id="KW-1185">Reference proteome</keyword>
<gene>
    <name evidence="6" type="ORF">KMAL_01810</name>
</gene>
<keyword evidence="4 5" id="KW-0472">Membrane</keyword>
<feature type="transmembrane region" description="Helical" evidence="5">
    <location>
        <begin position="136"/>
        <end position="158"/>
    </location>
</feature>
<keyword evidence="2 5" id="KW-0812">Transmembrane</keyword>
<dbReference type="EMBL" id="POTC01000001">
    <property type="protein sequence ID" value="POF64286.1"/>
    <property type="molecule type" value="Genomic_DNA"/>
</dbReference>
<evidence type="ECO:0000256" key="3">
    <source>
        <dbReference type="ARBA" id="ARBA00022989"/>
    </source>
</evidence>
<feature type="transmembrane region" description="Helical" evidence="5">
    <location>
        <begin position="192"/>
        <end position="210"/>
    </location>
</feature>
<accession>A0A2S3W5X3</accession>
<name>A0A2S3W5X3_9PROT</name>
<protein>
    <submittedName>
        <fullName evidence="6">Hemolysin-III related</fullName>
    </submittedName>
</protein>
<feature type="transmembrane region" description="Helical" evidence="5">
    <location>
        <begin position="46"/>
        <end position="67"/>
    </location>
</feature>